<feature type="transmembrane region" description="Helical" evidence="1">
    <location>
        <begin position="176"/>
        <end position="197"/>
    </location>
</feature>
<dbReference type="GO" id="GO:0006508">
    <property type="term" value="P:proteolysis"/>
    <property type="evidence" value="ECO:0007669"/>
    <property type="project" value="UniProtKB-KW"/>
</dbReference>
<feature type="transmembrane region" description="Helical" evidence="1">
    <location>
        <begin position="21"/>
        <end position="46"/>
    </location>
</feature>
<keyword evidence="1" id="KW-0472">Membrane</keyword>
<dbReference type="Proteomes" id="UP000265541">
    <property type="component" value="Unassembled WGS sequence"/>
</dbReference>
<protein>
    <submittedName>
        <fullName evidence="3">CPBP family intramembrane metalloprotease</fullName>
    </submittedName>
</protein>
<keyword evidence="1" id="KW-1133">Transmembrane helix</keyword>
<accession>A0A3A0W1M1</accession>
<dbReference type="AlphaFoldDB" id="A0A3A0W1M1"/>
<dbReference type="GO" id="GO:0008237">
    <property type="term" value="F:metallopeptidase activity"/>
    <property type="evidence" value="ECO:0007669"/>
    <property type="project" value="UniProtKB-KW"/>
</dbReference>
<dbReference type="PANTHER" id="PTHR36435:SF1">
    <property type="entry name" value="CAAX AMINO TERMINAL PROTEASE FAMILY PROTEIN"/>
    <property type="match status" value="1"/>
</dbReference>
<gene>
    <name evidence="3" type="ORF">BUZ14_06550</name>
</gene>
<feature type="transmembrane region" description="Helical" evidence="1">
    <location>
        <begin position="141"/>
        <end position="164"/>
    </location>
</feature>
<dbReference type="Pfam" id="PF02517">
    <property type="entry name" value="Rce1-like"/>
    <property type="match status" value="1"/>
</dbReference>
<dbReference type="EMBL" id="QYJN01000003">
    <property type="protein sequence ID" value="RIP34832.1"/>
    <property type="molecule type" value="Genomic_DNA"/>
</dbReference>
<evidence type="ECO:0000259" key="2">
    <source>
        <dbReference type="Pfam" id="PF02517"/>
    </source>
</evidence>
<feature type="domain" description="CAAX prenyl protease 2/Lysostaphin resistance protein A-like" evidence="2">
    <location>
        <begin position="150"/>
        <end position="239"/>
    </location>
</feature>
<keyword evidence="1" id="KW-0812">Transmembrane</keyword>
<evidence type="ECO:0000256" key="1">
    <source>
        <dbReference type="SAM" id="Phobius"/>
    </source>
</evidence>
<feature type="transmembrane region" description="Helical" evidence="1">
    <location>
        <begin position="232"/>
        <end position="249"/>
    </location>
</feature>
<dbReference type="GO" id="GO:0004175">
    <property type="term" value="F:endopeptidase activity"/>
    <property type="evidence" value="ECO:0007669"/>
    <property type="project" value="UniProtKB-ARBA"/>
</dbReference>
<reference evidence="3 4" key="1">
    <citation type="journal article" date="2016" name="Front. Microbiol.">
        <title>Comprehensive Phylogenetic Analysis of Bovine Non-aureus Staphylococci Species Based on Whole-Genome Sequencing.</title>
        <authorList>
            <person name="Naushad S."/>
            <person name="Barkema H.W."/>
            <person name="Luby C."/>
            <person name="Condas L.A."/>
            <person name="Nobrega D.B."/>
            <person name="Carson D.A."/>
            <person name="De Buck J."/>
        </authorList>
    </citation>
    <scope>NUCLEOTIDE SEQUENCE [LARGE SCALE GENOMIC DNA]</scope>
    <source>
        <strain evidence="3 4">SNUC 4781</strain>
    </source>
</reference>
<name>A0A3A0W1M1_STAGA</name>
<proteinExistence type="predicted"/>
<organism evidence="3 4">
    <name type="scientific">Staphylococcus gallinarum</name>
    <dbReference type="NCBI Taxonomy" id="1293"/>
    <lineage>
        <taxon>Bacteria</taxon>
        <taxon>Bacillati</taxon>
        <taxon>Bacillota</taxon>
        <taxon>Bacilli</taxon>
        <taxon>Bacillales</taxon>
        <taxon>Staphylococcaceae</taxon>
        <taxon>Staphylococcus</taxon>
    </lineage>
</organism>
<feature type="transmembrane region" description="Helical" evidence="1">
    <location>
        <begin position="203"/>
        <end position="220"/>
    </location>
</feature>
<dbReference type="InterPro" id="IPR052710">
    <property type="entry name" value="CAAX_protease"/>
</dbReference>
<feature type="transmembrane region" description="Helical" evidence="1">
    <location>
        <begin position="96"/>
        <end position="121"/>
    </location>
</feature>
<evidence type="ECO:0000313" key="4">
    <source>
        <dbReference type="Proteomes" id="UP000265541"/>
    </source>
</evidence>
<sequence>MLKRMWNMNYSNSVKPKGNRIVNILIFIGLMLLVSSPTIVASSIIYSVVNHVSLWIIIGITIIGIIWTIFMMWLFRWYYHKKSYETHQHRFRLKDILINILWFIALRITIGIFSLIMQSVYNDSTSENDKILLNRMEQLSNLSVSSVIGLLFFLIVIIFVAPYLEELLFRGIFKETIFRQTAFLLPLIISSVIFSSLHGSTNWISFLMYMALGMCFYMVYNRRKNLKDSMMVHMLNNAMAGIAMVIMVFT</sequence>
<comment type="caution">
    <text evidence="3">The sequence shown here is derived from an EMBL/GenBank/DDBJ whole genome shotgun (WGS) entry which is preliminary data.</text>
</comment>
<keyword evidence="3" id="KW-0378">Hydrolase</keyword>
<dbReference type="PANTHER" id="PTHR36435">
    <property type="entry name" value="SLR1288 PROTEIN"/>
    <property type="match status" value="1"/>
</dbReference>
<dbReference type="GO" id="GO:0080120">
    <property type="term" value="P:CAAX-box protein maturation"/>
    <property type="evidence" value="ECO:0007669"/>
    <property type="project" value="UniProtKB-ARBA"/>
</dbReference>
<evidence type="ECO:0000313" key="3">
    <source>
        <dbReference type="EMBL" id="RIP34832.1"/>
    </source>
</evidence>
<keyword evidence="3" id="KW-0482">Metalloprotease</keyword>
<dbReference type="InterPro" id="IPR003675">
    <property type="entry name" value="Rce1/LyrA-like_dom"/>
</dbReference>
<keyword evidence="3" id="KW-0645">Protease</keyword>
<feature type="transmembrane region" description="Helical" evidence="1">
    <location>
        <begin position="52"/>
        <end position="75"/>
    </location>
</feature>